<dbReference type="InterPro" id="IPR035992">
    <property type="entry name" value="Ricin_B-like_lectins"/>
</dbReference>
<feature type="region of interest" description="Disordered" evidence="1">
    <location>
        <begin position="414"/>
        <end position="472"/>
    </location>
</feature>
<feature type="region of interest" description="Disordered" evidence="1">
    <location>
        <begin position="144"/>
        <end position="224"/>
    </location>
</feature>
<dbReference type="STRING" id="1507870.A0A1V8T5J3"/>
<proteinExistence type="predicted"/>
<sequence length="680" mass="72437">MSSSTGAIYIIAVGGGTVVTKANNGLFDKNANGSASQHWTVAYGDSENIVAFQNAETGQWLRCFAGNGYGKIDTGEKQWWTLEEGPGSPGSYWLKSNDFPNAYLCNAYGAHADGNKVYAWPKERVKLNWTHALTWHFKDAQAPGFKPKDIKEASQGAKETSDSDSGAARDKARDLEARETNVAEKERKSQDLDAAQKQKSEDLEKREATLAEKEREATDLAGREEALAAKEKRLSDVDRRDTALNAREQALAAKEAALRKQGDQLNIQGKKLADIDSAASGKSKDDSVAQSAATKKLEQAERTLAAREAAAAKREELAATKDKANKAKEAELEKKLRAAGAGGGDEKKPLKAQNENLKLQLLLKDLEQRLANAETTVGNAPGATDAARLKRLQDENARLKNLVAQQILKKASEADKSKLAANTSRPLANSSRPVAPSHAVAGLPKDTAPAGKPSGGASGGVLTGSTKPADASELSKIQVELARTKAELAKAKRAQRAGSASANSLTDIAPSSKPATETNKPSIASTPVAGNAAYTVSPQHRDFPKSKLQPDPSTSRPAPDGNAVGQNRDLSRGQLQPEQKSTKPSSNGATIGRHREFPKDKLQAAPIKPAAVPKSISEAAAGKLGAASYGGASKRGVSQQLNGHDRDDDGDEEPVHFECGHIAHQRPRKLNKKLIGYLYE</sequence>
<feature type="compositionally biased region" description="Polar residues" evidence="1">
    <location>
        <begin position="513"/>
        <end position="525"/>
    </location>
</feature>
<feature type="compositionally biased region" description="Basic and acidic residues" evidence="1">
    <location>
        <begin position="593"/>
        <end position="602"/>
    </location>
</feature>
<evidence type="ECO:0000256" key="1">
    <source>
        <dbReference type="SAM" id="MobiDB-lite"/>
    </source>
</evidence>
<feature type="region of interest" description="Disordered" evidence="1">
    <location>
        <begin position="275"/>
        <end position="352"/>
    </location>
</feature>
<feature type="compositionally biased region" description="Basic and acidic residues" evidence="1">
    <location>
        <begin position="167"/>
        <end position="224"/>
    </location>
</feature>
<dbReference type="OrthoDB" id="3638266at2759"/>
<dbReference type="InParanoid" id="A0A1V8T5J3"/>
<feature type="compositionally biased region" description="Gly residues" evidence="1">
    <location>
        <begin position="453"/>
        <end position="462"/>
    </location>
</feature>
<dbReference type="Gene3D" id="2.80.10.50">
    <property type="match status" value="1"/>
</dbReference>
<feature type="compositionally biased region" description="Polar residues" evidence="1">
    <location>
        <begin position="420"/>
        <end position="432"/>
    </location>
</feature>
<dbReference type="SUPFAM" id="SSF50370">
    <property type="entry name" value="Ricin B-like lectins"/>
    <property type="match status" value="1"/>
</dbReference>
<evidence type="ECO:0000313" key="2">
    <source>
        <dbReference type="EMBL" id="OQO06677.1"/>
    </source>
</evidence>
<organism evidence="2 3">
    <name type="scientific">Cryoendolithus antarcticus</name>
    <dbReference type="NCBI Taxonomy" id="1507870"/>
    <lineage>
        <taxon>Eukaryota</taxon>
        <taxon>Fungi</taxon>
        <taxon>Dikarya</taxon>
        <taxon>Ascomycota</taxon>
        <taxon>Pezizomycotina</taxon>
        <taxon>Dothideomycetes</taxon>
        <taxon>Dothideomycetidae</taxon>
        <taxon>Cladosporiales</taxon>
        <taxon>Cladosporiaceae</taxon>
        <taxon>Cryoendolithus</taxon>
    </lineage>
</organism>
<feature type="compositionally biased region" description="Basic and acidic residues" evidence="1">
    <location>
        <begin position="295"/>
        <end position="336"/>
    </location>
</feature>
<keyword evidence="3" id="KW-1185">Reference proteome</keyword>
<protein>
    <submittedName>
        <fullName evidence="2">Uncharacterized protein</fullName>
    </submittedName>
</protein>
<name>A0A1V8T5J3_9PEZI</name>
<dbReference type="AlphaFoldDB" id="A0A1V8T5J3"/>
<dbReference type="Proteomes" id="UP000192596">
    <property type="component" value="Unassembled WGS sequence"/>
</dbReference>
<dbReference type="EMBL" id="NAJO01000016">
    <property type="protein sequence ID" value="OQO06677.1"/>
    <property type="molecule type" value="Genomic_DNA"/>
</dbReference>
<gene>
    <name evidence="2" type="ORF">B0A48_08464</name>
</gene>
<comment type="caution">
    <text evidence="2">The sequence shown here is derived from an EMBL/GenBank/DDBJ whole genome shotgun (WGS) entry which is preliminary data.</text>
</comment>
<evidence type="ECO:0000313" key="3">
    <source>
        <dbReference type="Proteomes" id="UP000192596"/>
    </source>
</evidence>
<reference evidence="3" key="1">
    <citation type="submission" date="2017-03" db="EMBL/GenBank/DDBJ databases">
        <title>Genomes of endolithic fungi from Antarctica.</title>
        <authorList>
            <person name="Coleine C."/>
            <person name="Masonjones S."/>
            <person name="Stajich J.E."/>
        </authorList>
    </citation>
    <scope>NUCLEOTIDE SEQUENCE [LARGE SCALE GENOMIC DNA]</scope>
    <source>
        <strain evidence="3">CCFEE 5527</strain>
    </source>
</reference>
<feature type="region of interest" description="Disordered" evidence="1">
    <location>
        <begin position="487"/>
        <end position="658"/>
    </location>
</feature>
<feature type="compositionally biased region" description="Polar residues" evidence="1">
    <location>
        <begin position="573"/>
        <end position="589"/>
    </location>
</feature>
<accession>A0A1V8T5J3</accession>
<feature type="compositionally biased region" description="Basic and acidic residues" evidence="1">
    <location>
        <begin position="643"/>
        <end position="658"/>
    </location>
</feature>